<dbReference type="InterPro" id="IPR016181">
    <property type="entry name" value="Acyl_CoA_acyltransferase"/>
</dbReference>
<dbReference type="PANTHER" id="PTHR43792">
    <property type="entry name" value="GNAT FAMILY, PUTATIVE (AFU_ORTHOLOGUE AFUA_3G00765)-RELATED-RELATED"/>
    <property type="match status" value="1"/>
</dbReference>
<proteinExistence type="predicted"/>
<dbReference type="PANTHER" id="PTHR43792:SF1">
    <property type="entry name" value="N-ACETYLTRANSFERASE DOMAIN-CONTAINING PROTEIN"/>
    <property type="match status" value="1"/>
</dbReference>
<reference evidence="2 3" key="1">
    <citation type="submission" date="2011-01" db="EMBL/GenBank/DDBJ databases">
        <authorList>
            <person name="Weinstock G."/>
            <person name="Sodergren E."/>
            <person name="Clifton S."/>
            <person name="Fulton L."/>
            <person name="Fulton B."/>
            <person name="Courtney L."/>
            <person name="Fronick C."/>
            <person name="Harrison M."/>
            <person name="Strong C."/>
            <person name="Farmer C."/>
            <person name="Delahaunty K."/>
            <person name="Markovic C."/>
            <person name="Hall O."/>
            <person name="Minx P."/>
            <person name="Tomlinson C."/>
            <person name="Mitreva M."/>
            <person name="Hou S."/>
            <person name="Chen J."/>
            <person name="Wollam A."/>
            <person name="Pepin K.H."/>
            <person name="Johnson M."/>
            <person name="Bhonagiri V."/>
            <person name="Zhang X."/>
            <person name="Suruliraj S."/>
            <person name="Warren W."/>
            <person name="Chinwalla A."/>
            <person name="Mardis E.R."/>
            <person name="Wilson R.K."/>
        </authorList>
    </citation>
    <scope>NUCLEOTIDE SEQUENCE [LARGE SCALE GENOMIC DNA]</scope>
    <source>
        <strain evidence="3">DSM 22608 / JCM 16073 / KCTC 15190 / YIT 12066</strain>
    </source>
</reference>
<dbReference type="PROSITE" id="PS51186">
    <property type="entry name" value="GNAT"/>
    <property type="match status" value="1"/>
</dbReference>
<protein>
    <submittedName>
        <fullName evidence="2">Acetyltransferase, GNAT family</fullName>
    </submittedName>
</protein>
<dbReference type="Proteomes" id="UP000018458">
    <property type="component" value="Unassembled WGS sequence"/>
</dbReference>
<evidence type="ECO:0000259" key="1">
    <source>
        <dbReference type="PROSITE" id="PS51186"/>
    </source>
</evidence>
<dbReference type="InterPro" id="IPR051531">
    <property type="entry name" value="N-acetyltransferase"/>
</dbReference>
<dbReference type="SUPFAM" id="SSF55729">
    <property type="entry name" value="Acyl-CoA N-acyltransferases (Nat)"/>
    <property type="match status" value="1"/>
</dbReference>
<evidence type="ECO:0000313" key="3">
    <source>
        <dbReference type="Proteomes" id="UP000018458"/>
    </source>
</evidence>
<accession>E8LH49</accession>
<dbReference type="HOGENOM" id="CLU_013985_3_1_6"/>
<feature type="domain" description="N-acetyltransferase" evidence="1">
    <location>
        <begin position="28"/>
        <end position="190"/>
    </location>
</feature>
<sequence>MKREAHVSLLFCRKKKFMNEIIFESKRLYAKKLTVNSIPDLKKMLQDPRVMYAYEGAFTDEMVEAWLNKMLWRYDEYGFALNGIYLKSTDEMIGQCGITMQEYKNSLVHEVGYLFCADFWHQGYATEAAKAARDYAFTILKAQRVFAFVRDTNTASMNVAKRCGLKAIDTIIKHYRNVTMPHIVFVLTQKEWAFLKSQDQNS</sequence>
<dbReference type="Pfam" id="PF13302">
    <property type="entry name" value="Acetyltransf_3"/>
    <property type="match status" value="1"/>
</dbReference>
<dbReference type="AlphaFoldDB" id="E8LH49"/>
<dbReference type="eggNOG" id="COG1670">
    <property type="taxonomic scope" value="Bacteria"/>
</dbReference>
<dbReference type="InterPro" id="IPR000182">
    <property type="entry name" value="GNAT_dom"/>
</dbReference>
<keyword evidence="2" id="KW-0808">Transferase</keyword>
<keyword evidence="3" id="KW-1185">Reference proteome</keyword>
<organism evidence="2 3">
    <name type="scientific">Succinatimonas hippei (strain DSM 22608 / JCM 16073 / KCTC 15190 / YIT 12066)</name>
    <dbReference type="NCBI Taxonomy" id="762983"/>
    <lineage>
        <taxon>Bacteria</taxon>
        <taxon>Pseudomonadati</taxon>
        <taxon>Pseudomonadota</taxon>
        <taxon>Gammaproteobacteria</taxon>
        <taxon>Aeromonadales</taxon>
        <taxon>Succinivibrionaceae</taxon>
        <taxon>Succinatimonas</taxon>
    </lineage>
</organism>
<dbReference type="STRING" id="762983.HMPREF9444_00005"/>
<dbReference type="Gene3D" id="3.40.630.30">
    <property type="match status" value="1"/>
</dbReference>
<evidence type="ECO:0000313" key="2">
    <source>
        <dbReference type="EMBL" id="EFY08143.1"/>
    </source>
</evidence>
<name>E8LH49_SUCHY</name>
<dbReference type="GO" id="GO:0016747">
    <property type="term" value="F:acyltransferase activity, transferring groups other than amino-acyl groups"/>
    <property type="evidence" value="ECO:0007669"/>
    <property type="project" value="InterPro"/>
</dbReference>
<gene>
    <name evidence="2" type="ORF">HMPREF9444_00005</name>
</gene>
<comment type="caution">
    <text evidence="2">The sequence shown here is derived from an EMBL/GenBank/DDBJ whole genome shotgun (WGS) entry which is preliminary data.</text>
</comment>
<dbReference type="EMBL" id="AEVO01000001">
    <property type="protein sequence ID" value="EFY08143.1"/>
    <property type="molecule type" value="Genomic_DNA"/>
</dbReference>